<dbReference type="AlphaFoldDB" id="A0A8C6T6F1"/>
<reference evidence="2" key="1">
    <citation type="submission" date="2025-08" db="UniProtKB">
        <authorList>
            <consortium name="Ensembl"/>
        </authorList>
    </citation>
    <scope>IDENTIFICATION</scope>
</reference>
<feature type="region of interest" description="Disordered" evidence="1">
    <location>
        <begin position="84"/>
        <end position="107"/>
    </location>
</feature>
<dbReference type="Proteomes" id="UP000694523">
    <property type="component" value="Unplaced"/>
</dbReference>
<reference evidence="2" key="2">
    <citation type="submission" date="2025-09" db="UniProtKB">
        <authorList>
            <consortium name="Ensembl"/>
        </authorList>
    </citation>
    <scope>IDENTIFICATION</scope>
</reference>
<evidence type="ECO:0000256" key="1">
    <source>
        <dbReference type="SAM" id="MobiDB-lite"/>
    </source>
</evidence>
<accession>A0A8C6T6F1</accession>
<name>A0A8C6T6F1_9GOBI</name>
<keyword evidence="3" id="KW-1185">Reference proteome</keyword>
<organism evidence="2 3">
    <name type="scientific">Neogobius melanostomus</name>
    <name type="common">round goby</name>
    <dbReference type="NCBI Taxonomy" id="47308"/>
    <lineage>
        <taxon>Eukaryota</taxon>
        <taxon>Metazoa</taxon>
        <taxon>Chordata</taxon>
        <taxon>Craniata</taxon>
        <taxon>Vertebrata</taxon>
        <taxon>Euteleostomi</taxon>
        <taxon>Actinopterygii</taxon>
        <taxon>Neopterygii</taxon>
        <taxon>Teleostei</taxon>
        <taxon>Neoteleostei</taxon>
        <taxon>Acanthomorphata</taxon>
        <taxon>Gobiaria</taxon>
        <taxon>Gobiiformes</taxon>
        <taxon>Gobioidei</taxon>
        <taxon>Gobiidae</taxon>
        <taxon>Benthophilinae</taxon>
        <taxon>Neogobiini</taxon>
        <taxon>Neogobius</taxon>
    </lineage>
</organism>
<evidence type="ECO:0000313" key="2">
    <source>
        <dbReference type="Ensembl" id="ENSNMLP00000015997.1"/>
    </source>
</evidence>
<proteinExistence type="predicted"/>
<sequence length="176" mass="19245">MERGDGDEREGSSQQNTIWKQFQAKAKPLLSPKLGTRESEDKKERGMRMFKKIKWKQSDALDRVISSSQPDLLFSGADLHADASACDKPHAHPCPRRPSSSPNKPTVSQLVHCHHKSSSLGSECMGGLSDPLSHGASGAGEAVATAADPQAQLENQHEAQVCRLLQVLFRGYKDLM</sequence>
<evidence type="ECO:0000313" key="3">
    <source>
        <dbReference type="Proteomes" id="UP000694523"/>
    </source>
</evidence>
<feature type="region of interest" description="Disordered" evidence="1">
    <location>
        <begin position="23"/>
        <end position="45"/>
    </location>
</feature>
<dbReference type="Ensembl" id="ENSNMLT00000017967.1">
    <property type="protein sequence ID" value="ENSNMLP00000015997.1"/>
    <property type="gene ID" value="ENSNMLG00000010582.1"/>
</dbReference>
<feature type="compositionally biased region" description="Polar residues" evidence="1">
    <location>
        <begin position="98"/>
        <end position="107"/>
    </location>
</feature>
<feature type="compositionally biased region" description="Basic and acidic residues" evidence="1">
    <location>
        <begin position="35"/>
        <end position="45"/>
    </location>
</feature>
<protein>
    <submittedName>
        <fullName evidence="2">Uncharacterized protein</fullName>
    </submittedName>
</protein>